<feature type="domain" description="DUF2016" evidence="6">
    <location>
        <begin position="52"/>
        <end position="125"/>
    </location>
</feature>
<dbReference type="GO" id="GO:0008237">
    <property type="term" value="F:metallopeptidase activity"/>
    <property type="evidence" value="ECO:0007669"/>
    <property type="project" value="UniProtKB-KW"/>
</dbReference>
<keyword evidence="3" id="KW-0378">Hydrolase</keyword>
<reference evidence="8 9" key="1">
    <citation type="submission" date="2018-06" db="EMBL/GenBank/DDBJ databases">
        <authorList>
            <consortium name="Pathogen Informatics"/>
            <person name="Doyle S."/>
        </authorList>
    </citation>
    <scope>NUCLEOTIDE SEQUENCE [LARGE SCALE GENOMIC DNA]</scope>
    <source>
        <strain evidence="8 9">NCTC10661</strain>
    </source>
</reference>
<evidence type="ECO:0000259" key="6">
    <source>
        <dbReference type="Pfam" id="PF09436"/>
    </source>
</evidence>
<dbReference type="AlphaFoldDB" id="A0AAE8T0Q5"/>
<evidence type="ECO:0000313" key="8">
    <source>
        <dbReference type="EMBL" id="SPV11636.1"/>
    </source>
</evidence>
<comment type="caution">
    <text evidence="8">The sequence shown here is derived from an EMBL/GenBank/DDBJ whole genome shotgun (WGS) entry which is preliminary data.</text>
</comment>
<evidence type="ECO:0000256" key="2">
    <source>
        <dbReference type="ARBA" id="ARBA00022723"/>
    </source>
</evidence>
<name>A0AAE8T0Q5_BURCE</name>
<dbReference type="NCBIfam" id="TIGR03735">
    <property type="entry name" value="PRTRC_A"/>
    <property type="match status" value="1"/>
</dbReference>
<protein>
    <submittedName>
        <fullName evidence="8">PRTRC system protein A</fullName>
    </submittedName>
</protein>
<evidence type="ECO:0000313" key="9">
    <source>
        <dbReference type="Proteomes" id="UP000250416"/>
    </source>
</evidence>
<dbReference type="InterPro" id="IPR018560">
    <property type="entry name" value="DUF2016"/>
</dbReference>
<feature type="domain" description="JAB" evidence="7">
    <location>
        <begin position="136"/>
        <end position="232"/>
    </location>
</feature>
<evidence type="ECO:0000259" key="7">
    <source>
        <dbReference type="Pfam" id="PF14464"/>
    </source>
</evidence>
<accession>A0AAE8T0Q5</accession>
<proteinExistence type="predicted"/>
<dbReference type="RefSeq" id="WP_111996843.1">
    <property type="nucleotide sequence ID" value="NZ_UARD01000001.1"/>
</dbReference>
<organism evidence="8 9">
    <name type="scientific">Burkholderia cepacia</name>
    <name type="common">Pseudomonas cepacia</name>
    <dbReference type="NCBI Taxonomy" id="292"/>
    <lineage>
        <taxon>Bacteria</taxon>
        <taxon>Pseudomonadati</taxon>
        <taxon>Pseudomonadota</taxon>
        <taxon>Betaproteobacteria</taxon>
        <taxon>Burkholderiales</taxon>
        <taxon>Burkholderiaceae</taxon>
        <taxon>Burkholderia</taxon>
        <taxon>Burkholderia cepacia complex</taxon>
    </lineage>
</organism>
<dbReference type="Proteomes" id="UP000250416">
    <property type="component" value="Unassembled WGS sequence"/>
</dbReference>
<evidence type="ECO:0000256" key="3">
    <source>
        <dbReference type="ARBA" id="ARBA00022801"/>
    </source>
</evidence>
<dbReference type="InterPro" id="IPR022499">
    <property type="entry name" value="PRTRC_protein-A"/>
</dbReference>
<dbReference type="EMBL" id="UARD01000001">
    <property type="protein sequence ID" value="SPV11636.1"/>
    <property type="molecule type" value="Genomic_DNA"/>
</dbReference>
<dbReference type="Pfam" id="PF14464">
    <property type="entry name" value="Prok-JAB"/>
    <property type="match status" value="1"/>
</dbReference>
<dbReference type="GO" id="GO:0006508">
    <property type="term" value="P:proteolysis"/>
    <property type="evidence" value="ECO:0007669"/>
    <property type="project" value="UniProtKB-KW"/>
</dbReference>
<dbReference type="GO" id="GO:0046872">
    <property type="term" value="F:metal ion binding"/>
    <property type="evidence" value="ECO:0007669"/>
    <property type="project" value="UniProtKB-KW"/>
</dbReference>
<keyword evidence="5" id="KW-0482">Metalloprotease</keyword>
<evidence type="ECO:0000256" key="1">
    <source>
        <dbReference type="ARBA" id="ARBA00022670"/>
    </source>
</evidence>
<keyword evidence="1" id="KW-0645">Protease</keyword>
<keyword evidence="2" id="KW-0479">Metal-binding</keyword>
<dbReference type="InterPro" id="IPR028090">
    <property type="entry name" value="JAB_dom_prok"/>
</dbReference>
<keyword evidence="4" id="KW-0862">Zinc</keyword>
<dbReference type="Pfam" id="PF09436">
    <property type="entry name" value="DUF2016"/>
    <property type="match status" value="1"/>
</dbReference>
<evidence type="ECO:0000256" key="4">
    <source>
        <dbReference type="ARBA" id="ARBA00022833"/>
    </source>
</evidence>
<evidence type="ECO:0000256" key="5">
    <source>
        <dbReference type="ARBA" id="ARBA00023049"/>
    </source>
</evidence>
<gene>
    <name evidence="8" type="ORF">NCTC10661_00231</name>
</gene>
<sequence length="263" mass="28045">MEKLLAEFQDATKEGLQGIAAALERFSAGVADEIRRAQPRAIAAAEDDENLPLDVALFDSAPIVAVPKHATFVPLQDVGHRFLATAEGIFVEVRRPWLHVIQLLAKLPEASPRPPYGLIMPKIELAFGRLGVAIPLVQGFAEEARAAMPNEHAAWIVWDAEEQKLEYKALHVTTASPGAIAFERPELPPHQSLAIDLHSHGAGAAFFSGTDDADDAGEVKIAGVIGGLGEGNTPSVAFRLCVLGITIPLKVPAEAVFKVPEPA</sequence>